<name>A0ACC2GKJ9_DALPE</name>
<sequence length="163" mass="16968">MFSLTNTKSIICLSGGVILSSPCAVPLLPRLSGLWEGPSCHGQAKEQGIVEGGSGGGGGAVRCIKEAAALLRGVIDLSGDAAPPPAAPPDNVYSTINGLRGSGRAGHRGSERPRRHMHTHTNTPGDTRAPPPSPRPIKCNGGGRRDDEPRRWGVIECVTPSRR</sequence>
<evidence type="ECO:0000313" key="2">
    <source>
        <dbReference type="Proteomes" id="UP001157502"/>
    </source>
</evidence>
<protein>
    <submittedName>
        <fullName evidence="1">Uncharacterized protein</fullName>
    </submittedName>
</protein>
<reference evidence="1" key="1">
    <citation type="submission" date="2021-05" db="EMBL/GenBank/DDBJ databases">
        <authorList>
            <person name="Pan Q."/>
            <person name="Jouanno E."/>
            <person name="Zahm M."/>
            <person name="Klopp C."/>
            <person name="Cabau C."/>
            <person name="Louis A."/>
            <person name="Berthelot C."/>
            <person name="Parey E."/>
            <person name="Roest Crollius H."/>
            <person name="Montfort J."/>
            <person name="Robinson-Rechavi M."/>
            <person name="Bouchez O."/>
            <person name="Lampietro C."/>
            <person name="Lopez Roques C."/>
            <person name="Donnadieu C."/>
            <person name="Postlethwait J."/>
            <person name="Bobe J."/>
            <person name="Dillon D."/>
            <person name="Chandos A."/>
            <person name="von Hippel F."/>
            <person name="Guiguen Y."/>
        </authorList>
    </citation>
    <scope>NUCLEOTIDE SEQUENCE</scope>
    <source>
        <strain evidence="1">YG-Jan2019</strain>
    </source>
</reference>
<keyword evidence="2" id="KW-1185">Reference proteome</keyword>
<evidence type="ECO:0000313" key="1">
    <source>
        <dbReference type="EMBL" id="KAJ8004065.1"/>
    </source>
</evidence>
<organism evidence="1 2">
    <name type="scientific">Dallia pectoralis</name>
    <name type="common">Alaska blackfish</name>
    <dbReference type="NCBI Taxonomy" id="75939"/>
    <lineage>
        <taxon>Eukaryota</taxon>
        <taxon>Metazoa</taxon>
        <taxon>Chordata</taxon>
        <taxon>Craniata</taxon>
        <taxon>Vertebrata</taxon>
        <taxon>Euteleostomi</taxon>
        <taxon>Actinopterygii</taxon>
        <taxon>Neopterygii</taxon>
        <taxon>Teleostei</taxon>
        <taxon>Protacanthopterygii</taxon>
        <taxon>Esociformes</taxon>
        <taxon>Umbridae</taxon>
        <taxon>Dallia</taxon>
    </lineage>
</organism>
<comment type="caution">
    <text evidence="1">The sequence shown here is derived from an EMBL/GenBank/DDBJ whole genome shotgun (WGS) entry which is preliminary data.</text>
</comment>
<dbReference type="EMBL" id="CM055739">
    <property type="protein sequence ID" value="KAJ8004065.1"/>
    <property type="molecule type" value="Genomic_DNA"/>
</dbReference>
<dbReference type="Proteomes" id="UP001157502">
    <property type="component" value="Chromosome 12"/>
</dbReference>
<accession>A0ACC2GKJ9</accession>
<proteinExistence type="predicted"/>
<gene>
    <name evidence="1" type="ORF">DPEC_G00154920</name>
</gene>